<gene>
    <name evidence="1" type="ORF">ACJMK2_026115</name>
</gene>
<keyword evidence="2" id="KW-1185">Reference proteome</keyword>
<reference evidence="1 2" key="1">
    <citation type="submission" date="2024-11" db="EMBL/GenBank/DDBJ databases">
        <title>Chromosome-level genome assembly of the freshwater bivalve Anodonta woodiana.</title>
        <authorList>
            <person name="Chen X."/>
        </authorList>
    </citation>
    <scope>NUCLEOTIDE SEQUENCE [LARGE SCALE GENOMIC DNA]</scope>
    <source>
        <strain evidence="1">MN2024</strain>
        <tissue evidence="1">Gills</tissue>
    </source>
</reference>
<dbReference type="EMBL" id="JBJQND010000002">
    <property type="protein sequence ID" value="KAL3886092.1"/>
    <property type="molecule type" value="Genomic_DNA"/>
</dbReference>
<evidence type="ECO:0000313" key="2">
    <source>
        <dbReference type="Proteomes" id="UP001634394"/>
    </source>
</evidence>
<dbReference type="Gene3D" id="2.60.40.10">
    <property type="entry name" value="Immunoglobulins"/>
    <property type="match status" value="1"/>
</dbReference>
<organism evidence="1 2">
    <name type="scientific">Sinanodonta woodiana</name>
    <name type="common">Chinese pond mussel</name>
    <name type="synonym">Anodonta woodiana</name>
    <dbReference type="NCBI Taxonomy" id="1069815"/>
    <lineage>
        <taxon>Eukaryota</taxon>
        <taxon>Metazoa</taxon>
        <taxon>Spiralia</taxon>
        <taxon>Lophotrochozoa</taxon>
        <taxon>Mollusca</taxon>
        <taxon>Bivalvia</taxon>
        <taxon>Autobranchia</taxon>
        <taxon>Heteroconchia</taxon>
        <taxon>Palaeoheterodonta</taxon>
        <taxon>Unionida</taxon>
        <taxon>Unionoidea</taxon>
        <taxon>Unionidae</taxon>
        <taxon>Unioninae</taxon>
        <taxon>Sinanodonta</taxon>
    </lineage>
</organism>
<dbReference type="AlphaFoldDB" id="A0ABD3XJ35"/>
<proteinExistence type="predicted"/>
<feature type="non-terminal residue" evidence="1">
    <location>
        <position position="196"/>
    </location>
</feature>
<name>A0ABD3XJ35_SINWO</name>
<dbReference type="SUPFAM" id="SSF48726">
    <property type="entry name" value="Immunoglobulin"/>
    <property type="match status" value="1"/>
</dbReference>
<dbReference type="InterPro" id="IPR036179">
    <property type="entry name" value="Ig-like_dom_sf"/>
</dbReference>
<accession>A0ABD3XJ35</accession>
<sequence>CFILYTGLTWITDPLPVNKCKGQTANFTWKYVNEPDEEITELHWIFNTTVLIAYSSMHQGFNVMPKYQGRVNQSGETGILLHTISSKDIGYYTLYPLIKWEESPNIQTVWLNVIEAVTKPDCSCAILSDFPAVRNGETYKISVGSCNLEINSSFCCPVGLVIQYCENDPSKFCTNISNPNKVTKSTSQSRIVTQEG</sequence>
<comment type="caution">
    <text evidence="1">The sequence shown here is derived from an EMBL/GenBank/DDBJ whole genome shotgun (WGS) entry which is preliminary data.</text>
</comment>
<protein>
    <submittedName>
        <fullName evidence="1">Uncharacterized protein</fullName>
    </submittedName>
</protein>
<feature type="non-terminal residue" evidence="1">
    <location>
        <position position="1"/>
    </location>
</feature>
<dbReference type="InterPro" id="IPR013783">
    <property type="entry name" value="Ig-like_fold"/>
</dbReference>
<dbReference type="Proteomes" id="UP001634394">
    <property type="component" value="Unassembled WGS sequence"/>
</dbReference>
<evidence type="ECO:0000313" key="1">
    <source>
        <dbReference type="EMBL" id="KAL3886092.1"/>
    </source>
</evidence>